<name>A0A9P7EV80_9AGAM</name>
<gene>
    <name evidence="1" type="ORF">F5147DRAFT_657564</name>
</gene>
<dbReference type="GeneID" id="64696542"/>
<sequence length="363" mass="41573">MSEVMQLVPLQIDEVHYQPSVLTLIDRCFQPFQGLSGQFSFLGYVMHAYHLSPTYMSLGLKNVAVLQMGSYDKWDCWASQMTLHGGAAILENTRTPYCGASTQMKLVPMWMLHELHDFQFSPAMFPYGFPPPIKPSEEFPWQHSGQITRQSLPEPLFHNTLLYLLLDFDYDPSIFDVTTASTFSGALTPALEEEGDGSSNAVILPVGHSFDGTQPFHKDLHWRQIVREDPLDSHQRTTYKNWLAQSPWGRPYKLARYLYIGYLLVGLPANPFNIPSEVSRQLITTCFLKALVFDNQTYESLSNEKLRIDDRAGKEILIDWLYIRNRLVDCHNDFTSELCKVARGSMNVTDGFVAYKNQRKQKP</sequence>
<accession>A0A9P7EV80</accession>
<keyword evidence="2" id="KW-1185">Reference proteome</keyword>
<dbReference type="OrthoDB" id="2657621at2759"/>
<proteinExistence type="predicted"/>
<reference evidence="1" key="1">
    <citation type="journal article" date="2020" name="New Phytol.">
        <title>Comparative genomics reveals dynamic genome evolution in host specialist ectomycorrhizal fungi.</title>
        <authorList>
            <person name="Lofgren L.A."/>
            <person name="Nguyen N.H."/>
            <person name="Vilgalys R."/>
            <person name="Ruytinx J."/>
            <person name="Liao H.L."/>
            <person name="Branco S."/>
            <person name="Kuo A."/>
            <person name="LaButti K."/>
            <person name="Lipzen A."/>
            <person name="Andreopoulos W."/>
            <person name="Pangilinan J."/>
            <person name="Riley R."/>
            <person name="Hundley H."/>
            <person name="Na H."/>
            <person name="Barry K."/>
            <person name="Grigoriev I.V."/>
            <person name="Stajich J.E."/>
            <person name="Kennedy P.G."/>
        </authorList>
    </citation>
    <scope>NUCLEOTIDE SEQUENCE</scope>
    <source>
        <strain evidence="1">FC423</strain>
    </source>
</reference>
<organism evidence="1 2">
    <name type="scientific">Suillus discolor</name>
    <dbReference type="NCBI Taxonomy" id="1912936"/>
    <lineage>
        <taxon>Eukaryota</taxon>
        <taxon>Fungi</taxon>
        <taxon>Dikarya</taxon>
        <taxon>Basidiomycota</taxon>
        <taxon>Agaricomycotina</taxon>
        <taxon>Agaricomycetes</taxon>
        <taxon>Agaricomycetidae</taxon>
        <taxon>Boletales</taxon>
        <taxon>Suillineae</taxon>
        <taxon>Suillaceae</taxon>
        <taxon>Suillus</taxon>
    </lineage>
</organism>
<dbReference type="AlphaFoldDB" id="A0A9P7EV80"/>
<dbReference type="Proteomes" id="UP000823399">
    <property type="component" value="Unassembled WGS sequence"/>
</dbReference>
<protein>
    <submittedName>
        <fullName evidence="1">Uncharacterized protein</fullName>
    </submittedName>
</protein>
<evidence type="ECO:0000313" key="1">
    <source>
        <dbReference type="EMBL" id="KAG2092955.1"/>
    </source>
</evidence>
<dbReference type="EMBL" id="JABBWM010000087">
    <property type="protein sequence ID" value="KAG2092955.1"/>
    <property type="molecule type" value="Genomic_DNA"/>
</dbReference>
<evidence type="ECO:0000313" key="2">
    <source>
        <dbReference type="Proteomes" id="UP000823399"/>
    </source>
</evidence>
<dbReference type="RefSeq" id="XP_041287046.1">
    <property type="nucleotide sequence ID" value="XM_041434283.1"/>
</dbReference>
<comment type="caution">
    <text evidence="1">The sequence shown here is derived from an EMBL/GenBank/DDBJ whole genome shotgun (WGS) entry which is preliminary data.</text>
</comment>